<gene>
    <name evidence="6" type="ORF">C470_12308</name>
</gene>
<dbReference type="InterPro" id="IPR003960">
    <property type="entry name" value="ATPase_AAA_CS"/>
</dbReference>
<dbReference type="PATRIC" id="fig|1227483.3.peg.2446"/>
<dbReference type="PROSITE" id="PS00674">
    <property type="entry name" value="AAA"/>
    <property type="match status" value="1"/>
</dbReference>
<comment type="caution">
    <text evidence="6">The sequence shown here is derived from an EMBL/GenBank/DDBJ whole genome shotgun (WGS) entry which is preliminary data.</text>
</comment>
<feature type="compositionally biased region" description="Gly residues" evidence="4">
    <location>
        <begin position="521"/>
        <end position="561"/>
    </location>
</feature>
<dbReference type="SMART" id="SM00382">
    <property type="entry name" value="AAA"/>
    <property type="match status" value="1"/>
</dbReference>
<evidence type="ECO:0000256" key="1">
    <source>
        <dbReference type="ARBA" id="ARBA00022741"/>
    </source>
</evidence>
<evidence type="ECO:0000313" key="6">
    <source>
        <dbReference type="EMBL" id="EMA58459.1"/>
    </source>
</evidence>
<dbReference type="InterPro" id="IPR050168">
    <property type="entry name" value="AAA_ATPase_domain"/>
</dbReference>
<dbReference type="Gene3D" id="3.40.50.300">
    <property type="entry name" value="P-loop containing nucleotide triphosphate hydrolases"/>
    <property type="match status" value="1"/>
</dbReference>
<dbReference type="InterPro" id="IPR003959">
    <property type="entry name" value="ATPase_AAA_core"/>
</dbReference>
<protein>
    <submittedName>
        <fullName evidence="6">AAA-type ATPase, transitional ATPase-like protein</fullName>
    </submittedName>
</protein>
<dbReference type="Pfam" id="PF00004">
    <property type="entry name" value="AAA"/>
    <property type="match status" value="1"/>
</dbReference>
<evidence type="ECO:0000256" key="2">
    <source>
        <dbReference type="ARBA" id="ARBA00022840"/>
    </source>
</evidence>
<keyword evidence="2 3" id="KW-0067">ATP-binding</keyword>
<dbReference type="AlphaFoldDB" id="M0NMR7"/>
<comment type="similarity">
    <text evidence="3">Belongs to the AAA ATPase family.</text>
</comment>
<evidence type="ECO:0000313" key="7">
    <source>
        <dbReference type="Proteomes" id="UP000011581"/>
    </source>
</evidence>
<dbReference type="PANTHER" id="PTHR23077:SF171">
    <property type="entry name" value="NUCLEAR VALOSIN-CONTAINING PROTEIN-LIKE"/>
    <property type="match status" value="1"/>
</dbReference>
<feature type="domain" description="AAA+ ATPase" evidence="5">
    <location>
        <begin position="245"/>
        <end position="392"/>
    </location>
</feature>
<dbReference type="CDD" id="cd19481">
    <property type="entry name" value="RecA-like_protease"/>
    <property type="match status" value="1"/>
</dbReference>
<name>M0NMR7_9EURY</name>
<evidence type="ECO:0000256" key="4">
    <source>
        <dbReference type="SAM" id="MobiDB-lite"/>
    </source>
</evidence>
<dbReference type="InterPro" id="IPR003593">
    <property type="entry name" value="AAA+_ATPase"/>
</dbReference>
<dbReference type="SUPFAM" id="SSF52540">
    <property type="entry name" value="P-loop containing nucleoside triphosphate hydrolases"/>
    <property type="match status" value="1"/>
</dbReference>
<dbReference type="InterPro" id="IPR027417">
    <property type="entry name" value="P-loop_NTPase"/>
</dbReference>
<sequence>MLNIKPIALSRQPTSHVKIGDSKISASTDVVQLKHKGVGAYFYVNTVDDLFNDIGNEVRVHENVERLFGGFDRSRDFLVDTDVSITEVPDCTSVSIHAATDEGELETFLRESNYLLHPIEEAVERGDRLETFDPVEIEPSGYNTVRVTDETEVEFVDTGEYRERKAMADSRPRGPGTGRQGRGGQEEDDEAVQVSLEPKKPTVSFEEDVAGLPEVKRTAENLLALFDPDVRDEVVDRYGDEFASRGNSMLLYGPPGCGKTLVSEAIAYEAKYNSNIEESYGEVKFLEIKGSDVLSKYSGESEKRVEAIFEKAHGIAQDGFAVLFFDEVDTLIPDRGDDSLQRHERSLTNAFLQEMNEIEDNLLVIGATNMPFTIDPAATRRFPIQQFIPQPETEVMAQVWRKHLASMHETDAIDYDRLGELSTGYTPAEIADRVLGSELQREFVESVHLPDREPIEPTTDYFADRLGKTEPKTVRQYVASVRTQIDDLEGYPELRRYVEEQAERLDMRLGNEPSSLEQLFGGDGDGSAEGGDDGSGGDGRSGSGDGGTGGGDGEPTPGGEGPGDEPAPEGPAEAEIGGDGRE</sequence>
<dbReference type="EMBL" id="AOJF01000053">
    <property type="protein sequence ID" value="EMA58459.1"/>
    <property type="molecule type" value="Genomic_DNA"/>
</dbReference>
<feature type="region of interest" description="Disordered" evidence="4">
    <location>
        <begin position="162"/>
        <end position="191"/>
    </location>
</feature>
<organism evidence="6 7">
    <name type="scientific">Halorubrum distributum JCM 13561</name>
    <dbReference type="NCBI Taxonomy" id="1227483"/>
    <lineage>
        <taxon>Archaea</taxon>
        <taxon>Methanobacteriati</taxon>
        <taxon>Methanobacteriota</taxon>
        <taxon>Stenosarchaea group</taxon>
        <taxon>Halobacteria</taxon>
        <taxon>Halobacteriales</taxon>
        <taxon>Haloferacaceae</taxon>
        <taxon>Halorubrum</taxon>
        <taxon>Halorubrum distributum group</taxon>
    </lineage>
</organism>
<reference evidence="6 7" key="1">
    <citation type="journal article" date="2014" name="PLoS Genet.">
        <title>Phylogenetically driven sequencing of extremely halophilic archaea reveals strategies for static and dynamic osmo-response.</title>
        <authorList>
            <person name="Becker E.A."/>
            <person name="Seitzer P.M."/>
            <person name="Tritt A."/>
            <person name="Larsen D."/>
            <person name="Krusor M."/>
            <person name="Yao A.I."/>
            <person name="Wu D."/>
            <person name="Madern D."/>
            <person name="Eisen J.A."/>
            <person name="Darling A.E."/>
            <person name="Facciotti M.T."/>
        </authorList>
    </citation>
    <scope>NUCLEOTIDE SEQUENCE [LARGE SCALE GENOMIC DNA]</scope>
    <source>
        <strain evidence="6 7">JCM 13561</strain>
    </source>
</reference>
<proteinExistence type="inferred from homology"/>
<evidence type="ECO:0000259" key="5">
    <source>
        <dbReference type="SMART" id="SM00382"/>
    </source>
</evidence>
<dbReference type="PANTHER" id="PTHR23077">
    <property type="entry name" value="AAA-FAMILY ATPASE"/>
    <property type="match status" value="1"/>
</dbReference>
<accession>M0NMR7</accession>
<keyword evidence="1 3" id="KW-0547">Nucleotide-binding</keyword>
<feature type="region of interest" description="Disordered" evidence="4">
    <location>
        <begin position="508"/>
        <end position="582"/>
    </location>
</feature>
<dbReference type="RefSeq" id="WP_008367576.1">
    <property type="nucleotide sequence ID" value="NZ_AOJF01000053.1"/>
</dbReference>
<dbReference type="GO" id="GO:0016887">
    <property type="term" value="F:ATP hydrolysis activity"/>
    <property type="evidence" value="ECO:0007669"/>
    <property type="project" value="InterPro"/>
</dbReference>
<dbReference type="Gene3D" id="1.10.8.60">
    <property type="match status" value="1"/>
</dbReference>
<dbReference type="Proteomes" id="UP000011581">
    <property type="component" value="Unassembled WGS sequence"/>
</dbReference>
<feature type="compositionally biased region" description="Basic and acidic residues" evidence="4">
    <location>
        <begin position="162"/>
        <end position="172"/>
    </location>
</feature>
<dbReference type="GO" id="GO:0005524">
    <property type="term" value="F:ATP binding"/>
    <property type="evidence" value="ECO:0007669"/>
    <property type="project" value="UniProtKB-KW"/>
</dbReference>
<evidence type="ECO:0000256" key="3">
    <source>
        <dbReference type="RuleBase" id="RU003651"/>
    </source>
</evidence>